<dbReference type="PANTHER" id="PTHR39419:SF1">
    <property type="entry name" value="SLL0814 PROTEIN"/>
    <property type="match status" value="1"/>
</dbReference>
<reference evidence="3 4" key="1">
    <citation type="submission" date="2019-08" db="EMBL/GenBank/DDBJ databases">
        <title>Actinomadura sp. nov. CYP1-5 isolated from mountain soil.</title>
        <authorList>
            <person name="Songsumanus A."/>
            <person name="Kuncharoen N."/>
            <person name="Kudo T."/>
            <person name="Yuki M."/>
            <person name="Igarashi Y."/>
            <person name="Tanasupawat S."/>
        </authorList>
    </citation>
    <scope>NUCLEOTIDE SEQUENCE [LARGE SCALE GENOMIC DNA]</scope>
    <source>
        <strain evidence="3 4">GKU157</strain>
    </source>
</reference>
<evidence type="ECO:0000313" key="4">
    <source>
        <dbReference type="Proteomes" id="UP000322634"/>
    </source>
</evidence>
<dbReference type="AlphaFoldDB" id="A0A5D0U2L5"/>
<proteinExistence type="predicted"/>
<accession>A0A5D0U2L5</accession>
<feature type="transmembrane region" description="Helical" evidence="2">
    <location>
        <begin position="178"/>
        <end position="198"/>
    </location>
</feature>
<feature type="transmembrane region" description="Helical" evidence="2">
    <location>
        <begin position="20"/>
        <end position="40"/>
    </location>
</feature>
<feature type="region of interest" description="Disordered" evidence="1">
    <location>
        <begin position="266"/>
        <end position="285"/>
    </location>
</feature>
<feature type="transmembrane region" description="Helical" evidence="2">
    <location>
        <begin position="71"/>
        <end position="90"/>
    </location>
</feature>
<organism evidence="3 4">
    <name type="scientific">Actinomadura syzygii</name>
    <dbReference type="NCBI Taxonomy" id="1427538"/>
    <lineage>
        <taxon>Bacteria</taxon>
        <taxon>Bacillati</taxon>
        <taxon>Actinomycetota</taxon>
        <taxon>Actinomycetes</taxon>
        <taxon>Streptosporangiales</taxon>
        <taxon>Thermomonosporaceae</taxon>
        <taxon>Actinomadura</taxon>
    </lineage>
</organism>
<feature type="transmembrane region" description="Helical" evidence="2">
    <location>
        <begin position="110"/>
        <end position="134"/>
    </location>
</feature>
<evidence type="ECO:0000256" key="2">
    <source>
        <dbReference type="SAM" id="Phobius"/>
    </source>
</evidence>
<dbReference type="EMBL" id="VSFF01000011">
    <property type="protein sequence ID" value="TYC11269.1"/>
    <property type="molecule type" value="Genomic_DNA"/>
</dbReference>
<comment type="caution">
    <text evidence="3">The sequence shown here is derived from an EMBL/GenBank/DDBJ whole genome shotgun (WGS) entry which is preliminary data.</text>
</comment>
<keyword evidence="2" id="KW-0812">Transmembrane</keyword>
<keyword evidence="2" id="KW-1133">Transmembrane helix</keyword>
<evidence type="ECO:0000313" key="3">
    <source>
        <dbReference type="EMBL" id="TYC11269.1"/>
    </source>
</evidence>
<dbReference type="PANTHER" id="PTHR39419">
    <property type="entry name" value="SLL0814 PROTEIN"/>
    <property type="match status" value="1"/>
</dbReference>
<keyword evidence="2" id="KW-0472">Membrane</keyword>
<dbReference type="Pfam" id="PF04240">
    <property type="entry name" value="Caroten_synth"/>
    <property type="match status" value="1"/>
</dbReference>
<feature type="transmembrane region" description="Helical" evidence="2">
    <location>
        <begin position="210"/>
        <end position="231"/>
    </location>
</feature>
<gene>
    <name evidence="3" type="ORF">FXF65_29985</name>
</gene>
<protein>
    <submittedName>
        <fullName evidence="3">Carotenoid biosynthesis protein</fullName>
    </submittedName>
</protein>
<keyword evidence="4" id="KW-1185">Reference proteome</keyword>
<name>A0A5D0U2L5_9ACTN</name>
<dbReference type="Proteomes" id="UP000322634">
    <property type="component" value="Unassembled WGS sequence"/>
</dbReference>
<evidence type="ECO:0000256" key="1">
    <source>
        <dbReference type="SAM" id="MobiDB-lite"/>
    </source>
</evidence>
<dbReference type="RefSeq" id="WP_148353477.1">
    <property type="nucleotide sequence ID" value="NZ_JBHSBF010000030.1"/>
</dbReference>
<sequence>MRGRRAVEPGRGGPGVDGLVVAGAGCLAGMVAAQVASGVVSDPVPLTGPVVGLLAAGTACFVASRRGFGRAAGAVGAAAAVGYAAESVGMRTGVPFGRYAYTPVLRPQLGGVPVAVLGAWAGMGLASHAVAAAIVPAGRRAARVAVGAAALTAWDLFLDPQMVRQGLWTWADGGMYRGVPVSNFAGWLGVSALLMAVVEPIVEWGPDPSGWLVGAYGVMAGMETLAFAAVFDPPDRLVAVTGGAAMGVFAVPAAVLAIRRRQAASPRPARRRARRRASRWPAWRR</sequence>
<dbReference type="OrthoDB" id="9811293at2"/>
<dbReference type="InterPro" id="IPR007354">
    <property type="entry name" value="CruF-like"/>
</dbReference>
<feature type="transmembrane region" description="Helical" evidence="2">
    <location>
        <begin position="237"/>
        <end position="258"/>
    </location>
</feature>
<feature type="transmembrane region" description="Helical" evidence="2">
    <location>
        <begin position="141"/>
        <end position="158"/>
    </location>
</feature>
<feature type="transmembrane region" description="Helical" evidence="2">
    <location>
        <begin position="46"/>
        <end position="64"/>
    </location>
</feature>